<dbReference type="Pfam" id="PF25967">
    <property type="entry name" value="RND-MFP_C"/>
    <property type="match status" value="1"/>
</dbReference>
<dbReference type="InterPro" id="IPR058627">
    <property type="entry name" value="MdtA-like_C"/>
</dbReference>
<organism evidence="9 10">
    <name type="scientific">Oceanisphaera avium</name>
    <dbReference type="NCBI Taxonomy" id="1903694"/>
    <lineage>
        <taxon>Bacteria</taxon>
        <taxon>Pseudomonadati</taxon>
        <taxon>Pseudomonadota</taxon>
        <taxon>Gammaproteobacteria</taxon>
        <taxon>Aeromonadales</taxon>
        <taxon>Aeromonadaceae</taxon>
        <taxon>Oceanisphaera</taxon>
    </lineage>
</organism>
<sequence>MKKRLIISLSVVLLALVWYGFFATDWRSSETAPLTVTVEKGDVLEQVTATGTLQPSGYVDVGAQVSGQLKVIAVEVGDKVEQDQLLAEIDPTVYVAQVDASRAQLRSQRAQLQDRQAQLTLAKLQHTRQQNLLRANATAKENVQSAEASLRSAQAQVAALTAQIAQTESSLRADEANLSYAKVVAPMAGTVVQIEARQGQTLNASQQSPVLMRIADLAVMTVEAKVSEADITKLKPGMEVYFTTLGDAKRRWHSQLRKIEPMPEVENNVVLYKALFDIENPHGRLMSQMTTQVFFVIAQAKDTLLVPISALTFNDASDRSQATVTVVNSKQQTETRSVTVGVTNRIHGAITSGLTAGETLLLPTASAQGPSNRIGRRMRL</sequence>
<reference evidence="10" key="1">
    <citation type="submission" date="2017-05" db="EMBL/GenBank/DDBJ databases">
        <authorList>
            <person name="Sung H."/>
        </authorList>
    </citation>
    <scope>NUCLEOTIDE SEQUENCE [LARGE SCALE GENOMIC DNA]</scope>
    <source>
        <strain evidence="10">AMac2203</strain>
    </source>
</reference>
<dbReference type="AlphaFoldDB" id="A0A1Y0CZI4"/>
<evidence type="ECO:0000256" key="4">
    <source>
        <dbReference type="ARBA" id="ARBA00023054"/>
    </source>
</evidence>
<feature type="coiled-coil region" evidence="5">
    <location>
        <begin position="95"/>
        <end position="177"/>
    </location>
</feature>
<dbReference type="Pfam" id="PF25944">
    <property type="entry name" value="Beta-barrel_RND"/>
    <property type="match status" value="1"/>
</dbReference>
<dbReference type="InterPro" id="IPR058625">
    <property type="entry name" value="MdtA-like_BSH"/>
</dbReference>
<accession>A0A1Y0CZI4</accession>
<evidence type="ECO:0000256" key="1">
    <source>
        <dbReference type="ARBA" id="ARBA00004236"/>
    </source>
</evidence>
<dbReference type="Gene3D" id="2.40.50.100">
    <property type="match status" value="1"/>
</dbReference>
<dbReference type="GO" id="GO:0030313">
    <property type="term" value="C:cell envelope"/>
    <property type="evidence" value="ECO:0007669"/>
    <property type="project" value="UniProtKB-SubCell"/>
</dbReference>
<keyword evidence="4 5" id="KW-0175">Coiled coil</keyword>
<dbReference type="Pfam" id="PF25917">
    <property type="entry name" value="BSH_RND"/>
    <property type="match status" value="1"/>
</dbReference>
<comment type="similarity">
    <text evidence="2">Belongs to the membrane fusion protein (MFP) (TC 8.A.1) family.</text>
</comment>
<dbReference type="KEGG" id="ocm:CBP12_11690"/>
<dbReference type="Gene3D" id="2.40.30.170">
    <property type="match status" value="1"/>
</dbReference>
<comment type="subcellular location">
    <subcellularLocation>
        <location evidence="1">Cell membrane</location>
    </subcellularLocation>
</comment>
<evidence type="ECO:0000256" key="3">
    <source>
        <dbReference type="ARBA" id="ARBA00022448"/>
    </source>
</evidence>
<evidence type="ECO:0000259" key="6">
    <source>
        <dbReference type="Pfam" id="PF25917"/>
    </source>
</evidence>
<dbReference type="GO" id="GO:0015562">
    <property type="term" value="F:efflux transmembrane transporter activity"/>
    <property type="evidence" value="ECO:0007669"/>
    <property type="project" value="TreeGrafter"/>
</dbReference>
<evidence type="ECO:0000259" key="8">
    <source>
        <dbReference type="Pfam" id="PF25967"/>
    </source>
</evidence>
<evidence type="ECO:0000256" key="5">
    <source>
        <dbReference type="SAM" id="Coils"/>
    </source>
</evidence>
<name>A0A1Y0CZI4_9GAMM</name>
<proteinExistence type="inferred from homology"/>
<gene>
    <name evidence="9" type="ORF">CBP12_11690</name>
</gene>
<evidence type="ECO:0000256" key="2">
    <source>
        <dbReference type="ARBA" id="ARBA00009477"/>
    </source>
</evidence>
<keyword evidence="3" id="KW-0813">Transport</keyword>
<feature type="domain" description="Multidrug resistance protein MdtA-like beta-barrel" evidence="7">
    <location>
        <begin position="220"/>
        <end position="293"/>
    </location>
</feature>
<keyword evidence="10" id="KW-1185">Reference proteome</keyword>
<dbReference type="GO" id="GO:1990961">
    <property type="term" value="P:xenobiotic detoxification by transmembrane export across the plasma membrane"/>
    <property type="evidence" value="ECO:0007669"/>
    <property type="project" value="InterPro"/>
</dbReference>
<evidence type="ECO:0000313" key="10">
    <source>
        <dbReference type="Proteomes" id="UP000243793"/>
    </source>
</evidence>
<dbReference type="Gene3D" id="2.40.420.20">
    <property type="match status" value="1"/>
</dbReference>
<dbReference type="InterPro" id="IPR006143">
    <property type="entry name" value="RND_pump_MFP"/>
</dbReference>
<dbReference type="OrthoDB" id="9791520at2"/>
<dbReference type="InterPro" id="IPR058626">
    <property type="entry name" value="MdtA-like_b-barrel"/>
</dbReference>
<dbReference type="GO" id="GO:1990281">
    <property type="term" value="C:efflux pump complex"/>
    <property type="evidence" value="ECO:0007669"/>
    <property type="project" value="TreeGrafter"/>
</dbReference>
<feature type="domain" description="Multidrug resistance protein MdtA-like C-terminal permuted SH3" evidence="8">
    <location>
        <begin position="303"/>
        <end position="360"/>
    </location>
</feature>
<dbReference type="PANTHER" id="PTHR30469">
    <property type="entry name" value="MULTIDRUG RESISTANCE PROTEIN MDTA"/>
    <property type="match status" value="1"/>
</dbReference>
<protein>
    <submittedName>
        <fullName evidence="9">Efflux transporter periplasmic adaptor subunit</fullName>
    </submittedName>
</protein>
<dbReference type="GO" id="GO:0019898">
    <property type="term" value="C:extrinsic component of membrane"/>
    <property type="evidence" value="ECO:0007669"/>
    <property type="project" value="InterPro"/>
</dbReference>
<evidence type="ECO:0000259" key="7">
    <source>
        <dbReference type="Pfam" id="PF25944"/>
    </source>
</evidence>
<dbReference type="RefSeq" id="WP_086964610.1">
    <property type="nucleotide sequence ID" value="NZ_CP021376.1"/>
</dbReference>
<dbReference type="Proteomes" id="UP000243793">
    <property type="component" value="Chromosome"/>
</dbReference>
<dbReference type="Gene3D" id="6.10.140.1990">
    <property type="match status" value="1"/>
</dbReference>
<dbReference type="GO" id="GO:1990195">
    <property type="term" value="C:macrolide transmembrane transporter complex"/>
    <property type="evidence" value="ECO:0007669"/>
    <property type="project" value="InterPro"/>
</dbReference>
<dbReference type="SUPFAM" id="SSF111369">
    <property type="entry name" value="HlyD-like secretion proteins"/>
    <property type="match status" value="1"/>
</dbReference>
<feature type="domain" description="Multidrug resistance protein MdtA-like barrel-sandwich hybrid" evidence="6">
    <location>
        <begin position="59"/>
        <end position="211"/>
    </location>
</feature>
<dbReference type="EMBL" id="CP021376">
    <property type="protein sequence ID" value="ART80731.1"/>
    <property type="molecule type" value="Genomic_DNA"/>
</dbReference>
<dbReference type="PANTHER" id="PTHR30469:SF33">
    <property type="entry name" value="SLR1207 PROTEIN"/>
    <property type="match status" value="1"/>
</dbReference>
<dbReference type="NCBIfam" id="TIGR01730">
    <property type="entry name" value="RND_mfp"/>
    <property type="match status" value="1"/>
</dbReference>
<evidence type="ECO:0000313" key="9">
    <source>
        <dbReference type="EMBL" id="ART80731.1"/>
    </source>
</evidence>
<dbReference type="InterPro" id="IPR030190">
    <property type="entry name" value="MacA_alpha-hairpin_sf"/>
</dbReference>